<evidence type="ECO:0000313" key="2">
    <source>
        <dbReference type="Proteomes" id="UP001152795"/>
    </source>
</evidence>
<dbReference type="OrthoDB" id="6417425at2759"/>
<sequence>MKKLDETRLPPKEDFFSSLTNEEISNEDYARAQEVWKGFECKTLWDYSEVYLKTDIDLLTDIFEDFRKMAKNTYGLDPL</sequence>
<proteinExistence type="predicted"/>
<gene>
    <name evidence="1" type="ORF">PACLA_8A070057</name>
</gene>
<keyword evidence="2" id="KW-1185">Reference proteome</keyword>
<evidence type="ECO:0000313" key="1">
    <source>
        <dbReference type="EMBL" id="CAB4024903.1"/>
    </source>
</evidence>
<dbReference type="Proteomes" id="UP001152795">
    <property type="component" value="Unassembled WGS sequence"/>
</dbReference>
<name>A0A6S7K9R2_PARCT</name>
<dbReference type="EMBL" id="CACRXK020013295">
    <property type="protein sequence ID" value="CAB4024903.1"/>
    <property type="molecule type" value="Genomic_DNA"/>
</dbReference>
<comment type="caution">
    <text evidence="1">The sequence shown here is derived from an EMBL/GenBank/DDBJ whole genome shotgun (WGS) entry which is preliminary data.</text>
</comment>
<accession>A0A6S7K9R2</accession>
<reference evidence="1" key="1">
    <citation type="submission" date="2020-04" db="EMBL/GenBank/DDBJ databases">
        <authorList>
            <person name="Alioto T."/>
            <person name="Alioto T."/>
            <person name="Gomez Garrido J."/>
        </authorList>
    </citation>
    <scope>NUCLEOTIDE SEQUENCE</scope>
    <source>
        <strain evidence="1">A484AB</strain>
    </source>
</reference>
<dbReference type="AlphaFoldDB" id="A0A6S7K9R2"/>
<organism evidence="1 2">
    <name type="scientific">Paramuricea clavata</name>
    <name type="common">Red gorgonian</name>
    <name type="synonym">Violescent sea-whip</name>
    <dbReference type="NCBI Taxonomy" id="317549"/>
    <lineage>
        <taxon>Eukaryota</taxon>
        <taxon>Metazoa</taxon>
        <taxon>Cnidaria</taxon>
        <taxon>Anthozoa</taxon>
        <taxon>Octocorallia</taxon>
        <taxon>Malacalcyonacea</taxon>
        <taxon>Plexauridae</taxon>
        <taxon>Paramuricea</taxon>
    </lineage>
</organism>
<protein>
    <submittedName>
        <fullName evidence="1">Uncharacterized protein</fullName>
    </submittedName>
</protein>